<reference evidence="4 5" key="1">
    <citation type="submission" date="2023-01" db="EMBL/GenBank/DDBJ databases">
        <title>Minimal conservation of predation-associated metabolite biosynthetic gene clusters underscores biosynthetic potential of Myxococcota including descriptions for ten novel species: Archangium lansinium sp. nov., Myxococcus landrumus sp. nov., Nannocystis bai.</title>
        <authorList>
            <person name="Ahearne A."/>
            <person name="Stevens C."/>
            <person name="Dowd S."/>
        </authorList>
    </citation>
    <scope>NUCLEOTIDE SEQUENCE [LARGE SCALE GENOMIC DNA]</scope>
    <source>
        <strain evidence="4 5">WIWO2</strain>
    </source>
</reference>
<dbReference type="InterPro" id="IPR013320">
    <property type="entry name" value="ConA-like_dom_sf"/>
</dbReference>
<gene>
    <name evidence="4" type="ORF">POL72_15620</name>
</gene>
<keyword evidence="5" id="KW-1185">Reference proteome</keyword>
<dbReference type="Proteomes" id="UP001217485">
    <property type="component" value="Unassembled WGS sequence"/>
</dbReference>
<accession>A0ABT5BYD8</accession>
<sequence>MKLRISVTLLGLLATFAAGATACSDDDGGTTSTSSSTSGTGGGATSGGATGGGGAGEGGGATTSGGATGGGGAGEGGGTGGGSACEALLCDDFESYEGQGENGEKLGKWTVYTAMTGSTVSVDTSKHYSGTKSIKVTTPASSGDNNYKSAMIKFTGTDALPTDENVIHGRMMFFLEAAPTGDVHWTIIDGSGTIPGSDFEGMPYAAQYRYGGQHPVAGGSQLMANYDTPGYWSDPKTGPQSDCWHHAEETTVVPTGAWTCVEFSFDGPKNEMRFWLNGEELSDLKVSGTGQGCANNVENYTWKAPAFDSIGLGWESYQADSARSMWIDDVVIGTGPIGCPPAQ</sequence>
<feature type="signal peptide" evidence="2">
    <location>
        <begin position="1"/>
        <end position="20"/>
    </location>
</feature>
<dbReference type="EMBL" id="JAQNDK010000002">
    <property type="protein sequence ID" value="MDC0679172.1"/>
    <property type="molecule type" value="Genomic_DNA"/>
</dbReference>
<name>A0ABT5BYD8_9BACT</name>
<feature type="region of interest" description="Disordered" evidence="1">
    <location>
        <begin position="23"/>
        <end position="78"/>
    </location>
</feature>
<protein>
    <recommendedName>
        <fullName evidence="3">Cip1-like core domain-containing protein</fullName>
    </recommendedName>
</protein>
<feature type="chain" id="PRO_5046980343" description="Cip1-like core domain-containing protein" evidence="2">
    <location>
        <begin position="21"/>
        <end position="343"/>
    </location>
</feature>
<evidence type="ECO:0000259" key="3">
    <source>
        <dbReference type="Pfam" id="PF21340"/>
    </source>
</evidence>
<dbReference type="Pfam" id="PF21340">
    <property type="entry name" value="Polysacc_lyase-like"/>
    <property type="match status" value="1"/>
</dbReference>
<organism evidence="4 5">
    <name type="scientific">Sorangium atrum</name>
    <dbReference type="NCBI Taxonomy" id="2995308"/>
    <lineage>
        <taxon>Bacteria</taxon>
        <taxon>Pseudomonadati</taxon>
        <taxon>Myxococcota</taxon>
        <taxon>Polyangia</taxon>
        <taxon>Polyangiales</taxon>
        <taxon>Polyangiaceae</taxon>
        <taxon>Sorangium</taxon>
    </lineage>
</organism>
<keyword evidence="2" id="KW-0732">Signal</keyword>
<evidence type="ECO:0000256" key="1">
    <source>
        <dbReference type="SAM" id="MobiDB-lite"/>
    </source>
</evidence>
<evidence type="ECO:0000313" key="5">
    <source>
        <dbReference type="Proteomes" id="UP001217485"/>
    </source>
</evidence>
<dbReference type="RefSeq" id="WP_272096119.1">
    <property type="nucleotide sequence ID" value="NZ_JAQNDK010000002.1"/>
</dbReference>
<dbReference type="SUPFAM" id="SSF49899">
    <property type="entry name" value="Concanavalin A-like lectins/glucanases"/>
    <property type="match status" value="1"/>
</dbReference>
<feature type="domain" description="Cip1-like core" evidence="3">
    <location>
        <begin position="101"/>
        <end position="334"/>
    </location>
</feature>
<dbReference type="PROSITE" id="PS51257">
    <property type="entry name" value="PROKAR_LIPOPROTEIN"/>
    <property type="match status" value="1"/>
</dbReference>
<proteinExistence type="predicted"/>
<comment type="caution">
    <text evidence="4">The sequence shown here is derived from an EMBL/GenBank/DDBJ whole genome shotgun (WGS) entry which is preliminary data.</text>
</comment>
<feature type="compositionally biased region" description="Low complexity" evidence="1">
    <location>
        <begin position="23"/>
        <end position="38"/>
    </location>
</feature>
<dbReference type="Gene3D" id="2.60.120.200">
    <property type="match status" value="1"/>
</dbReference>
<dbReference type="InterPro" id="IPR048955">
    <property type="entry name" value="Cip1-like_core"/>
</dbReference>
<evidence type="ECO:0000313" key="4">
    <source>
        <dbReference type="EMBL" id="MDC0679172.1"/>
    </source>
</evidence>
<feature type="compositionally biased region" description="Gly residues" evidence="1">
    <location>
        <begin position="39"/>
        <end position="78"/>
    </location>
</feature>
<evidence type="ECO:0000256" key="2">
    <source>
        <dbReference type="SAM" id="SignalP"/>
    </source>
</evidence>